<dbReference type="RefSeq" id="XP_065675638.1">
    <property type="nucleotide sequence ID" value="XM_065819566.1"/>
</dbReference>
<reference evidence="2" key="1">
    <citation type="submission" date="2025-08" db="UniProtKB">
        <authorList>
            <consortium name="RefSeq"/>
        </authorList>
    </citation>
    <scope>IDENTIFICATION</scope>
</reference>
<name>A0ABM4DM53_HYDVU</name>
<gene>
    <name evidence="2" type="primary">LOC136091853</name>
</gene>
<sequence length="312" mass="35958">MEWSDIQKMTYLRNLVEDGVKVYDQGTDGVDIEIISFVEEICSLLNGQYIETACKNYNHLKYLKLADYQGDNEYLEVDILIGTVEQVLSNNSKVGLVHYLPHRPVIREDKVTTKMRMVFDASATNSGPSLNDCLYSGPSLTTLLYEVLIRFCVNKIAFIADIEKAFLNISISEKHRGFIQFLWYENVNNLDIKNLKNHKIVSYRLCRVLFGVTFSPFLLSATLISHAERYLSSDPIFLCRLNSIHVDDLSFCSDTLIEYFKFYEKCRSRLGEAGFNLRKFESNSVELDKLINETNFLSQNITKVLGLTWNKK</sequence>
<accession>A0ABM4DM53</accession>
<dbReference type="InterPro" id="IPR043502">
    <property type="entry name" value="DNA/RNA_pol_sf"/>
</dbReference>
<evidence type="ECO:0000313" key="2">
    <source>
        <dbReference type="RefSeq" id="XP_065675638.1"/>
    </source>
</evidence>
<dbReference type="PANTHER" id="PTHR47331">
    <property type="entry name" value="PHD-TYPE DOMAIN-CONTAINING PROTEIN"/>
    <property type="match status" value="1"/>
</dbReference>
<dbReference type="PANTHER" id="PTHR47331:SF1">
    <property type="entry name" value="GAG-LIKE PROTEIN"/>
    <property type="match status" value="1"/>
</dbReference>
<dbReference type="Proteomes" id="UP001652625">
    <property type="component" value="Chromosome 15"/>
</dbReference>
<keyword evidence="1" id="KW-1185">Reference proteome</keyword>
<dbReference type="GeneID" id="136091853"/>
<protein>
    <submittedName>
        <fullName evidence="2">Uncharacterized protein LOC136091853</fullName>
    </submittedName>
</protein>
<organism evidence="1 2">
    <name type="scientific">Hydra vulgaris</name>
    <name type="common">Hydra</name>
    <name type="synonym">Hydra attenuata</name>
    <dbReference type="NCBI Taxonomy" id="6087"/>
    <lineage>
        <taxon>Eukaryota</taxon>
        <taxon>Metazoa</taxon>
        <taxon>Cnidaria</taxon>
        <taxon>Hydrozoa</taxon>
        <taxon>Hydroidolina</taxon>
        <taxon>Anthoathecata</taxon>
        <taxon>Aplanulata</taxon>
        <taxon>Hydridae</taxon>
        <taxon>Hydra</taxon>
    </lineage>
</organism>
<proteinExistence type="predicted"/>
<dbReference type="SUPFAM" id="SSF56672">
    <property type="entry name" value="DNA/RNA polymerases"/>
    <property type="match status" value="1"/>
</dbReference>
<evidence type="ECO:0000313" key="1">
    <source>
        <dbReference type="Proteomes" id="UP001652625"/>
    </source>
</evidence>